<sequence length="313" mass="37079">MNDVICLNEDYSTTRLIIKEKPEIINNPEDKFESVLFLEEGENRKGEGGLRTKGYFKKSHKNKPLISIITVVYNGEEYLEETIQSVIDQNYENIEYIIIDGSSNDRTIDIIKKYEDMVDYWVSEKDCGIYDAMNKGLDLISGDWTNFMNAGDGFYQSDTIQKLFLKNIYDQYVVIYGDTLFKYEKFSKKKKKLPISSFWKEMIFSHQSTFISVKEHKKRHYDINLVIGADYKLFYSLYINNFGFYYTDSVISVMAPDGISDKFRVKSILERYKVLKSINNKFYYKFFYTYLIIKEILKKVIPIQIQNKLRKFL</sequence>
<evidence type="ECO:0000313" key="3">
    <source>
        <dbReference type="Proteomes" id="UP000461010"/>
    </source>
</evidence>
<reference evidence="2 3" key="1">
    <citation type="submission" date="2019-10" db="EMBL/GenBank/DDBJ databases">
        <title>Poseidonibacter ostreae sp. nov., isolated from the gut of the Ostrea denselamellosa.</title>
        <authorList>
            <person name="Choi A."/>
        </authorList>
    </citation>
    <scope>NUCLEOTIDE SEQUENCE [LARGE SCALE GENOMIC DNA]</scope>
    <source>
        <strain evidence="2 3">SJOD-M-5</strain>
    </source>
</reference>
<dbReference type="Gene3D" id="3.90.550.10">
    <property type="entry name" value="Spore Coat Polysaccharide Biosynthesis Protein SpsA, Chain A"/>
    <property type="match status" value="1"/>
</dbReference>
<dbReference type="RefSeq" id="WP_152187943.1">
    <property type="nucleotide sequence ID" value="NZ_WFKJ01000003.1"/>
</dbReference>
<name>A0ABQ6VPN9_9BACT</name>
<dbReference type="EMBL" id="WFKJ01000003">
    <property type="protein sequence ID" value="KAB7892672.1"/>
    <property type="molecule type" value="Genomic_DNA"/>
</dbReference>
<dbReference type="Proteomes" id="UP000461010">
    <property type="component" value="Unassembled WGS sequence"/>
</dbReference>
<dbReference type="SUPFAM" id="SSF53448">
    <property type="entry name" value="Nucleotide-diphospho-sugar transferases"/>
    <property type="match status" value="1"/>
</dbReference>
<gene>
    <name evidence="2" type="ORF">GBG18_02100</name>
</gene>
<proteinExistence type="predicted"/>
<dbReference type="PANTHER" id="PTHR22916:SF3">
    <property type="entry name" value="UDP-GLCNAC:BETAGAL BETA-1,3-N-ACETYLGLUCOSAMINYLTRANSFERASE-LIKE PROTEIN 1"/>
    <property type="match status" value="1"/>
</dbReference>
<dbReference type="InterPro" id="IPR001173">
    <property type="entry name" value="Glyco_trans_2-like"/>
</dbReference>
<accession>A0ABQ6VPN9</accession>
<evidence type="ECO:0000313" key="2">
    <source>
        <dbReference type="EMBL" id="KAB7892672.1"/>
    </source>
</evidence>
<dbReference type="PANTHER" id="PTHR22916">
    <property type="entry name" value="GLYCOSYLTRANSFERASE"/>
    <property type="match status" value="1"/>
</dbReference>
<comment type="caution">
    <text evidence="2">The sequence shown here is derived from an EMBL/GenBank/DDBJ whole genome shotgun (WGS) entry which is preliminary data.</text>
</comment>
<protein>
    <submittedName>
        <fullName evidence="2">Glycosyltransferase</fullName>
    </submittedName>
</protein>
<dbReference type="CDD" id="cd06433">
    <property type="entry name" value="GT_2_WfgS_like"/>
    <property type="match status" value="1"/>
</dbReference>
<dbReference type="Pfam" id="PF00535">
    <property type="entry name" value="Glycos_transf_2"/>
    <property type="match status" value="1"/>
</dbReference>
<organism evidence="2 3">
    <name type="scientific">Poseidonibacter ostreae</name>
    <dbReference type="NCBI Taxonomy" id="2654171"/>
    <lineage>
        <taxon>Bacteria</taxon>
        <taxon>Pseudomonadati</taxon>
        <taxon>Campylobacterota</taxon>
        <taxon>Epsilonproteobacteria</taxon>
        <taxon>Campylobacterales</taxon>
        <taxon>Arcobacteraceae</taxon>
        <taxon>Poseidonibacter</taxon>
    </lineage>
</organism>
<feature type="domain" description="Glycosyltransferase 2-like" evidence="1">
    <location>
        <begin position="67"/>
        <end position="199"/>
    </location>
</feature>
<dbReference type="InterPro" id="IPR029044">
    <property type="entry name" value="Nucleotide-diphossugar_trans"/>
</dbReference>
<evidence type="ECO:0000259" key="1">
    <source>
        <dbReference type="Pfam" id="PF00535"/>
    </source>
</evidence>
<keyword evidence="3" id="KW-1185">Reference proteome</keyword>